<gene>
    <name evidence="2" type="ORF">JHL18_25075</name>
</gene>
<accession>A0ABS1EX02</accession>
<comment type="caution">
    <text evidence="2">The sequence shown here is derived from an EMBL/GenBank/DDBJ whole genome shotgun (WGS) entry which is preliminary data.</text>
</comment>
<feature type="domain" description="Glycosyl transferase family 1" evidence="1">
    <location>
        <begin position="176"/>
        <end position="349"/>
    </location>
</feature>
<keyword evidence="3" id="KW-1185">Reference proteome</keyword>
<dbReference type="EMBL" id="JAENHN010000071">
    <property type="protein sequence ID" value="MBK1813883.1"/>
    <property type="molecule type" value="Genomic_DNA"/>
</dbReference>
<reference evidence="3" key="1">
    <citation type="submission" date="2021-01" db="EMBL/GenBank/DDBJ databases">
        <title>Genome public.</title>
        <authorList>
            <person name="Liu C."/>
            <person name="Sun Q."/>
        </authorList>
    </citation>
    <scope>NUCLEOTIDE SEQUENCE [LARGE SCALE GENOMIC DNA]</scope>
    <source>
        <strain evidence="3">YIM B02505</strain>
    </source>
</reference>
<name>A0ABS1EX02_9CLOT</name>
<dbReference type="RefSeq" id="WP_200274460.1">
    <property type="nucleotide sequence ID" value="NZ_JAENHN010000071.1"/>
</dbReference>
<evidence type="ECO:0000313" key="3">
    <source>
        <dbReference type="Proteomes" id="UP000596739"/>
    </source>
</evidence>
<dbReference type="Proteomes" id="UP000596739">
    <property type="component" value="Unassembled WGS sequence"/>
</dbReference>
<dbReference type="Pfam" id="PF00534">
    <property type="entry name" value="Glycos_transf_1"/>
    <property type="match status" value="1"/>
</dbReference>
<dbReference type="Gene3D" id="3.40.50.2000">
    <property type="entry name" value="Glycogen Phosphorylase B"/>
    <property type="match status" value="2"/>
</dbReference>
<dbReference type="InterPro" id="IPR001296">
    <property type="entry name" value="Glyco_trans_1"/>
</dbReference>
<sequence length="370" mass="43301">MNFVTMFPEAQNIHLTKDVGMIPYILFKYYNYNSTLVCYKNEETYNYLNTEVKGLKLNYLDKVTGNSTKDGLIYLFKNAKKIDVLHTFHLSSRSLCWIYAYKLLNSKGKVYLKLDANYKIRDYDYNKNDLKSIIKRHILRKTDLISVEAKSFYNFINSNWATKVEFIPNGIYSNGERQEVSFDSKENIILTVGRIGTYEKANEILLQGFKLASDKLNDWKLKVVGPIEDKFNDYINNFLNENPTLREKIIFTGAIYDKEKLENEYKKAKVFCLTSRYEGFPLVLLEAIKNGCYIISTNFDSAYDITNNENYGYLFSIDDINQLSEKLIKACTNEANLEKKCVQIQDYAYNNFYWPTLCAKIDRELKNNKV</sequence>
<protein>
    <submittedName>
        <fullName evidence="2">Glycosyltransferase</fullName>
    </submittedName>
</protein>
<evidence type="ECO:0000313" key="2">
    <source>
        <dbReference type="EMBL" id="MBK1813883.1"/>
    </source>
</evidence>
<evidence type="ECO:0000259" key="1">
    <source>
        <dbReference type="Pfam" id="PF00534"/>
    </source>
</evidence>
<organism evidence="2 3">
    <name type="scientific">Clostridium yunnanense</name>
    <dbReference type="NCBI Taxonomy" id="2800325"/>
    <lineage>
        <taxon>Bacteria</taxon>
        <taxon>Bacillati</taxon>
        <taxon>Bacillota</taxon>
        <taxon>Clostridia</taxon>
        <taxon>Eubacteriales</taxon>
        <taxon>Clostridiaceae</taxon>
        <taxon>Clostridium</taxon>
    </lineage>
</organism>
<proteinExistence type="predicted"/>
<dbReference type="SUPFAM" id="SSF53756">
    <property type="entry name" value="UDP-Glycosyltransferase/glycogen phosphorylase"/>
    <property type="match status" value="1"/>
</dbReference>
<dbReference type="PANTHER" id="PTHR12526">
    <property type="entry name" value="GLYCOSYLTRANSFERASE"/>
    <property type="match status" value="1"/>
</dbReference>